<dbReference type="AlphaFoldDB" id="A0A1Y1UC29"/>
<feature type="compositionally biased region" description="Low complexity" evidence="5">
    <location>
        <begin position="409"/>
        <end position="418"/>
    </location>
</feature>
<keyword evidence="4" id="KW-0560">Oxidoreductase</keyword>
<feature type="domain" description="Prolyl 4-hydroxylase alpha subunit" evidence="6">
    <location>
        <begin position="43"/>
        <end position="272"/>
    </location>
</feature>
<dbReference type="GO" id="GO:0005506">
    <property type="term" value="F:iron ion binding"/>
    <property type="evidence" value="ECO:0007669"/>
    <property type="project" value="InterPro"/>
</dbReference>
<dbReference type="Pfam" id="PF10637">
    <property type="entry name" value="Ofd1_CTDD"/>
    <property type="match status" value="1"/>
</dbReference>
<dbReference type="Proteomes" id="UP000193218">
    <property type="component" value="Unassembled WGS sequence"/>
</dbReference>
<keyword evidence="8" id="KW-1185">Reference proteome</keyword>
<sequence length="657" mass="72457">MTAEVEGRATKKRRVDIGSKVINLPLKDDLKQERVKYEQAEPYKHAVLHGLISDELLEAVVEESRTYGNRGEEDSLQGWGWEQKETDIYKIQQTPDLSSLDPEHLPQETLDRLPELTRLKDALYSQDFRNFVREVTGCGPLSGKKTDGSVGLYTKGSHLLLHDDSISTRLVSYILYLPNSPSSAPSSSACTLSSSGNFTKGWDASWGGSLELYPVEESKEVGPPESTRSKKIPATWGQLVLFEVQPGRSYHAVEEVIVGEDRQRLGVSGWFHRPIEGEEGYEPMDQGKLKDDLSSLAQITAAPSKPFVPFTETPPPGLKPSHISFLKDYLSPSYLTTQTLEKLSGQFVEASEIALHNFLKPELAATLKQETQEADRRDYSDPSRITDQRAGEDSQWEISGPPSKHRYLSLSTSAESSSTPTMSKLLTQLIPSEAFRAWLSVVSSLLPVGHRTEARRFRKGLDYTLANGEDKTGEARLDVWLGATWWADVPVGSDQEDDLADHGGWDCYLASPEEGEDPAVYQSKMARQSNGHAPESESAEPGPSRSDGFHPASEDAIEDSSNTIELEIDPAQSDQLSEGDFDSDSEDEFDPDAPLLVQPVSFNKLLIVLRDPGVMRFVKYLGNAAEGSRWDVGGEFEVGAMEEADEEEAAAVGVMSG</sequence>
<dbReference type="FunCoup" id="A0A1Y1UC29">
    <property type="interactions" value="334"/>
</dbReference>
<organism evidence="7 8">
    <name type="scientific">Kockovaella imperatae</name>
    <dbReference type="NCBI Taxonomy" id="4999"/>
    <lineage>
        <taxon>Eukaryota</taxon>
        <taxon>Fungi</taxon>
        <taxon>Dikarya</taxon>
        <taxon>Basidiomycota</taxon>
        <taxon>Agaricomycotina</taxon>
        <taxon>Tremellomycetes</taxon>
        <taxon>Tremellales</taxon>
        <taxon>Cuniculitremaceae</taxon>
        <taxon>Kockovaella</taxon>
    </lineage>
</organism>
<comment type="caution">
    <text evidence="7">The sequence shown here is derived from an EMBL/GenBank/DDBJ whole genome shotgun (WGS) entry which is preliminary data.</text>
</comment>
<dbReference type="SMART" id="SM00702">
    <property type="entry name" value="P4Hc"/>
    <property type="match status" value="1"/>
</dbReference>
<evidence type="ECO:0000256" key="3">
    <source>
        <dbReference type="ARBA" id="ARBA00022964"/>
    </source>
</evidence>
<dbReference type="InterPro" id="IPR039558">
    <property type="entry name" value="TPA1/OFD1_N"/>
</dbReference>
<dbReference type="InterPro" id="IPR006620">
    <property type="entry name" value="Pro_4_hyd_alph"/>
</dbReference>
<dbReference type="GO" id="GO:0005737">
    <property type="term" value="C:cytoplasm"/>
    <property type="evidence" value="ECO:0007669"/>
    <property type="project" value="TreeGrafter"/>
</dbReference>
<protein>
    <submittedName>
        <fullName evidence="7">Oxoglutarate and iron-dependent oxygenase degradation C-term-domain-containing protein</fullName>
    </submittedName>
</protein>
<feature type="region of interest" description="Disordered" evidence="5">
    <location>
        <begin position="369"/>
        <end position="418"/>
    </location>
</feature>
<evidence type="ECO:0000256" key="2">
    <source>
        <dbReference type="ARBA" id="ARBA00022896"/>
    </source>
</evidence>
<dbReference type="STRING" id="4999.A0A1Y1UC29"/>
<dbReference type="InterPro" id="IPR019601">
    <property type="entry name" value="Oxoglutarate/Fe-dep_Oase_C"/>
</dbReference>
<dbReference type="InterPro" id="IPR043044">
    <property type="entry name" value="TPA1/Ofd1_C"/>
</dbReference>
<evidence type="ECO:0000313" key="7">
    <source>
        <dbReference type="EMBL" id="ORX35046.1"/>
    </source>
</evidence>
<dbReference type="PANTHER" id="PTHR12117:SF0">
    <property type="entry name" value="PROLYL 3-HYDROXYLASE OGFOD1"/>
    <property type="match status" value="1"/>
</dbReference>
<dbReference type="Gene3D" id="3.60.130.20">
    <property type="entry name" value="Oxoglutarate/iron-dependent oxygenase, C-terminal degradation domain"/>
    <property type="match status" value="1"/>
</dbReference>
<feature type="compositionally biased region" description="Basic and acidic residues" evidence="5">
    <location>
        <begin position="370"/>
        <end position="392"/>
    </location>
</feature>
<dbReference type="OrthoDB" id="430522at2759"/>
<keyword evidence="2" id="KW-0847">Vitamin C</keyword>
<dbReference type="RefSeq" id="XP_021869262.1">
    <property type="nucleotide sequence ID" value="XM_022017528.1"/>
</dbReference>
<reference evidence="7 8" key="1">
    <citation type="submission" date="2017-03" db="EMBL/GenBank/DDBJ databases">
        <title>Widespread Adenine N6-methylation of Active Genes in Fungi.</title>
        <authorList>
            <consortium name="DOE Joint Genome Institute"/>
            <person name="Mondo S.J."/>
            <person name="Dannebaum R.O."/>
            <person name="Kuo R.C."/>
            <person name="Louie K.B."/>
            <person name="Bewick A.J."/>
            <person name="Labutti K."/>
            <person name="Haridas S."/>
            <person name="Kuo A."/>
            <person name="Salamov A."/>
            <person name="Ahrendt S.R."/>
            <person name="Lau R."/>
            <person name="Bowen B.P."/>
            <person name="Lipzen A."/>
            <person name="Sullivan W."/>
            <person name="Andreopoulos W.B."/>
            <person name="Clum A."/>
            <person name="Lindquist E."/>
            <person name="Daum C."/>
            <person name="Northen T.R."/>
            <person name="Ramamoorthy G."/>
            <person name="Schmitz R.J."/>
            <person name="Gryganskyi A."/>
            <person name="Culley D."/>
            <person name="Magnuson J."/>
            <person name="James T.Y."/>
            <person name="O'Malley M.A."/>
            <person name="Stajich J.E."/>
            <person name="Spatafora J.W."/>
            <person name="Visel A."/>
            <person name="Grigoriev I.V."/>
        </authorList>
    </citation>
    <scope>NUCLEOTIDE SEQUENCE [LARGE SCALE GENOMIC DNA]</scope>
    <source>
        <strain evidence="7 8">NRRL Y-17943</strain>
    </source>
</reference>
<evidence type="ECO:0000256" key="4">
    <source>
        <dbReference type="ARBA" id="ARBA00023002"/>
    </source>
</evidence>
<comment type="cofactor">
    <cofactor evidence="1">
        <name>L-ascorbate</name>
        <dbReference type="ChEBI" id="CHEBI:38290"/>
    </cofactor>
</comment>
<name>A0A1Y1UC29_9TREE</name>
<evidence type="ECO:0000313" key="8">
    <source>
        <dbReference type="Proteomes" id="UP000193218"/>
    </source>
</evidence>
<dbReference type="GeneID" id="33559337"/>
<dbReference type="InterPro" id="IPR051842">
    <property type="entry name" value="uS12_prolyl_hydroxylase"/>
</dbReference>
<proteinExistence type="predicted"/>
<dbReference type="GO" id="GO:0031418">
    <property type="term" value="F:L-ascorbic acid binding"/>
    <property type="evidence" value="ECO:0007669"/>
    <property type="project" value="UniProtKB-KW"/>
</dbReference>
<keyword evidence="3" id="KW-0223">Dioxygenase</keyword>
<evidence type="ECO:0000259" key="6">
    <source>
        <dbReference type="SMART" id="SM00702"/>
    </source>
</evidence>
<dbReference type="InParanoid" id="A0A1Y1UC29"/>
<accession>A0A1Y1UC29</accession>
<dbReference type="Pfam" id="PF13661">
    <property type="entry name" value="2OG-FeII_Oxy_4"/>
    <property type="match status" value="1"/>
</dbReference>
<evidence type="ECO:0000256" key="1">
    <source>
        <dbReference type="ARBA" id="ARBA00001961"/>
    </source>
</evidence>
<dbReference type="Gene3D" id="2.60.120.620">
    <property type="entry name" value="q2cbj1_9rhob like domain"/>
    <property type="match status" value="1"/>
</dbReference>
<feature type="region of interest" description="Disordered" evidence="5">
    <location>
        <begin position="525"/>
        <end position="555"/>
    </location>
</feature>
<dbReference type="PANTHER" id="PTHR12117">
    <property type="entry name" value="HISTONE ACETYLTRANSFERASE COMPLEX"/>
    <property type="match status" value="1"/>
</dbReference>
<dbReference type="GO" id="GO:0031543">
    <property type="term" value="F:peptidyl-proline dioxygenase activity"/>
    <property type="evidence" value="ECO:0007669"/>
    <property type="project" value="TreeGrafter"/>
</dbReference>
<evidence type="ECO:0000256" key="5">
    <source>
        <dbReference type="SAM" id="MobiDB-lite"/>
    </source>
</evidence>
<feature type="region of interest" description="Disordered" evidence="5">
    <location>
        <begin position="570"/>
        <end position="592"/>
    </location>
</feature>
<feature type="compositionally biased region" description="Acidic residues" evidence="5">
    <location>
        <begin position="577"/>
        <end position="591"/>
    </location>
</feature>
<dbReference type="GO" id="GO:0006449">
    <property type="term" value="P:regulation of translational termination"/>
    <property type="evidence" value="ECO:0007669"/>
    <property type="project" value="TreeGrafter"/>
</dbReference>
<gene>
    <name evidence="7" type="ORF">BD324DRAFT_643157</name>
</gene>
<dbReference type="EMBL" id="NBSH01000012">
    <property type="protein sequence ID" value="ORX35046.1"/>
    <property type="molecule type" value="Genomic_DNA"/>
</dbReference>